<comment type="caution">
    <text evidence="12">The sequence shown here is derived from an EMBL/GenBank/DDBJ whole genome shotgun (WGS) entry which is preliminary data.</text>
</comment>
<dbReference type="Pfam" id="PF00486">
    <property type="entry name" value="Trans_reg_C"/>
    <property type="match status" value="1"/>
</dbReference>
<dbReference type="CDD" id="cd00383">
    <property type="entry name" value="trans_reg_C"/>
    <property type="match status" value="1"/>
</dbReference>
<dbReference type="InterPro" id="IPR001789">
    <property type="entry name" value="Sig_transdc_resp-reg_receiver"/>
</dbReference>
<dbReference type="PANTHER" id="PTHR48111:SF1">
    <property type="entry name" value="TWO-COMPONENT RESPONSE REGULATOR ORR33"/>
    <property type="match status" value="1"/>
</dbReference>
<evidence type="ECO:0000256" key="4">
    <source>
        <dbReference type="ARBA" id="ARBA00023015"/>
    </source>
</evidence>
<dbReference type="PANTHER" id="PTHR48111">
    <property type="entry name" value="REGULATOR OF RPOS"/>
    <property type="match status" value="1"/>
</dbReference>
<dbReference type="Gene3D" id="1.10.10.10">
    <property type="entry name" value="Winged helix-like DNA-binding domain superfamily/Winged helix DNA-binding domain"/>
    <property type="match status" value="1"/>
</dbReference>
<keyword evidence="4" id="KW-0805">Transcription regulation</keyword>
<accession>A0ABS8EWC6</accession>
<evidence type="ECO:0000256" key="2">
    <source>
        <dbReference type="ARBA" id="ARBA00022553"/>
    </source>
</evidence>
<evidence type="ECO:0000256" key="9">
    <source>
        <dbReference type="PROSITE-ProRule" id="PRU01091"/>
    </source>
</evidence>
<dbReference type="Gene3D" id="3.40.50.2300">
    <property type="match status" value="1"/>
</dbReference>
<evidence type="ECO:0000256" key="7">
    <source>
        <dbReference type="ARBA" id="ARBA00024867"/>
    </source>
</evidence>
<feature type="domain" description="OmpR/PhoB-type" evidence="11">
    <location>
        <begin position="127"/>
        <end position="223"/>
    </location>
</feature>
<evidence type="ECO:0000259" key="11">
    <source>
        <dbReference type="PROSITE" id="PS51755"/>
    </source>
</evidence>
<evidence type="ECO:0000313" key="13">
    <source>
        <dbReference type="Proteomes" id="UP001299235"/>
    </source>
</evidence>
<dbReference type="Proteomes" id="UP001299235">
    <property type="component" value="Unassembled WGS sequence"/>
</dbReference>
<evidence type="ECO:0000256" key="1">
    <source>
        <dbReference type="ARBA" id="ARBA00018672"/>
    </source>
</evidence>
<keyword evidence="2 8" id="KW-0597">Phosphoprotein</keyword>
<dbReference type="SMART" id="SM00862">
    <property type="entry name" value="Trans_reg_C"/>
    <property type="match status" value="1"/>
</dbReference>
<dbReference type="RefSeq" id="WP_022119520.1">
    <property type="nucleotide sequence ID" value="NZ_JAJEQE010000028.1"/>
</dbReference>
<dbReference type="SMART" id="SM00448">
    <property type="entry name" value="REC"/>
    <property type="match status" value="1"/>
</dbReference>
<evidence type="ECO:0000259" key="10">
    <source>
        <dbReference type="PROSITE" id="PS50110"/>
    </source>
</evidence>
<keyword evidence="5 9" id="KW-0238">DNA-binding</keyword>
<feature type="modified residue" description="4-aspartylphosphate" evidence="8">
    <location>
        <position position="56"/>
    </location>
</feature>
<reference evidence="12 13" key="1">
    <citation type="submission" date="2021-10" db="EMBL/GenBank/DDBJ databases">
        <title>Anaerobic single-cell dispensing facilitates the cultivation of human gut bacteria.</title>
        <authorList>
            <person name="Afrizal A."/>
        </authorList>
    </citation>
    <scope>NUCLEOTIDE SEQUENCE [LARGE SCALE GENOMIC DNA]</scope>
    <source>
        <strain evidence="12 13">CLA-AA-H246</strain>
    </source>
</reference>
<keyword evidence="3" id="KW-0902">Two-component regulatory system</keyword>
<feature type="domain" description="Response regulatory" evidence="10">
    <location>
        <begin position="5"/>
        <end position="120"/>
    </location>
</feature>
<sequence>MNKNVILLIEDEEKLSRTLAEYLELNGYRVLRALNGLEGLSMFYDHMHEVDLILLDIMLPGMDGSEILKEIRKKSNTPVIMVTARDSIHDQLLNFANGADDYITKPYALAIVKVHIEAILKRAGKQKERVEVGHIAVEPDTWRVYVDEKAIETTPKEYELLSYLIKNKNVVMTRDSILESVWGYDYSGDTRTVDTLVKQLRRKIAPYGSYIRSVYGVGYIFEGEKNETAEA</sequence>
<keyword evidence="6" id="KW-0804">Transcription</keyword>
<dbReference type="InterPro" id="IPR001867">
    <property type="entry name" value="OmpR/PhoB-type_DNA-bd"/>
</dbReference>
<dbReference type="PROSITE" id="PS51755">
    <property type="entry name" value="OMPR_PHOB"/>
    <property type="match status" value="1"/>
</dbReference>
<organism evidence="12 13">
    <name type="scientific">Hominisplanchenecus faecis</name>
    <dbReference type="NCBI Taxonomy" id="2885351"/>
    <lineage>
        <taxon>Bacteria</taxon>
        <taxon>Bacillati</taxon>
        <taxon>Bacillota</taxon>
        <taxon>Clostridia</taxon>
        <taxon>Lachnospirales</taxon>
        <taxon>Lachnospiraceae</taxon>
        <taxon>Hominisplanchenecus</taxon>
    </lineage>
</organism>
<evidence type="ECO:0000256" key="3">
    <source>
        <dbReference type="ARBA" id="ARBA00023012"/>
    </source>
</evidence>
<evidence type="ECO:0000256" key="8">
    <source>
        <dbReference type="PROSITE-ProRule" id="PRU00169"/>
    </source>
</evidence>
<name>A0ABS8EWC6_9FIRM</name>
<evidence type="ECO:0000256" key="6">
    <source>
        <dbReference type="ARBA" id="ARBA00023163"/>
    </source>
</evidence>
<keyword evidence="13" id="KW-1185">Reference proteome</keyword>
<dbReference type="InterPro" id="IPR039420">
    <property type="entry name" value="WalR-like"/>
</dbReference>
<gene>
    <name evidence="12" type="ORF">LKD42_08925</name>
</gene>
<protein>
    <recommendedName>
        <fullName evidence="1">Stage 0 sporulation protein A homolog</fullName>
    </recommendedName>
</protein>
<dbReference type="PROSITE" id="PS50110">
    <property type="entry name" value="RESPONSE_REGULATORY"/>
    <property type="match status" value="1"/>
</dbReference>
<dbReference type="CDD" id="cd17574">
    <property type="entry name" value="REC_OmpR"/>
    <property type="match status" value="1"/>
</dbReference>
<dbReference type="EMBL" id="JAJEQE010000028">
    <property type="protein sequence ID" value="MCC2149377.1"/>
    <property type="molecule type" value="Genomic_DNA"/>
</dbReference>
<dbReference type="Pfam" id="PF00072">
    <property type="entry name" value="Response_reg"/>
    <property type="match status" value="1"/>
</dbReference>
<dbReference type="InterPro" id="IPR011006">
    <property type="entry name" value="CheY-like_superfamily"/>
</dbReference>
<dbReference type="SUPFAM" id="SSF52172">
    <property type="entry name" value="CheY-like"/>
    <property type="match status" value="1"/>
</dbReference>
<feature type="DNA-binding region" description="OmpR/PhoB-type" evidence="9">
    <location>
        <begin position="127"/>
        <end position="223"/>
    </location>
</feature>
<evidence type="ECO:0000256" key="5">
    <source>
        <dbReference type="ARBA" id="ARBA00023125"/>
    </source>
</evidence>
<dbReference type="InterPro" id="IPR036388">
    <property type="entry name" value="WH-like_DNA-bd_sf"/>
</dbReference>
<evidence type="ECO:0000313" key="12">
    <source>
        <dbReference type="EMBL" id="MCC2149377.1"/>
    </source>
</evidence>
<comment type="function">
    <text evidence="7">May play the central regulatory role in sporulation. It may be an element of the effector pathway responsible for the activation of sporulation genes in response to nutritional stress. Spo0A may act in concert with spo0H (a sigma factor) to control the expression of some genes that are critical to the sporulation process.</text>
</comment>
<proteinExistence type="predicted"/>